<dbReference type="AlphaFoldDB" id="A0AAV6K4G5"/>
<feature type="compositionally biased region" description="Polar residues" evidence="3">
    <location>
        <begin position="758"/>
        <end position="780"/>
    </location>
</feature>
<feature type="compositionally biased region" description="Low complexity" evidence="3">
    <location>
        <begin position="507"/>
        <end position="516"/>
    </location>
</feature>
<feature type="region of interest" description="Disordered" evidence="3">
    <location>
        <begin position="321"/>
        <end position="359"/>
    </location>
</feature>
<feature type="compositionally biased region" description="Basic and acidic residues" evidence="3">
    <location>
        <begin position="939"/>
        <end position="955"/>
    </location>
</feature>
<name>A0AAV6K4G5_9ERIC</name>
<feature type="compositionally biased region" description="Basic and acidic residues" evidence="3">
    <location>
        <begin position="344"/>
        <end position="355"/>
    </location>
</feature>
<feature type="compositionally biased region" description="Basic and acidic residues" evidence="3">
    <location>
        <begin position="823"/>
        <end position="840"/>
    </location>
</feature>
<evidence type="ECO:0000313" key="4">
    <source>
        <dbReference type="EMBL" id="KAG5547284.1"/>
    </source>
</evidence>
<feature type="compositionally biased region" description="Polar residues" evidence="3">
    <location>
        <begin position="448"/>
        <end position="459"/>
    </location>
</feature>
<feature type="compositionally biased region" description="Polar residues" evidence="3">
    <location>
        <begin position="1021"/>
        <end position="1036"/>
    </location>
</feature>
<comment type="caution">
    <text evidence="4">The sequence shown here is derived from an EMBL/GenBank/DDBJ whole genome shotgun (WGS) entry which is preliminary data.</text>
</comment>
<dbReference type="FunFam" id="1.20.1260.60:FF:000003">
    <property type="entry name" value="IST1-like protein isoform A"/>
    <property type="match status" value="1"/>
</dbReference>
<feature type="compositionally biased region" description="Acidic residues" evidence="3">
    <location>
        <begin position="656"/>
        <end position="669"/>
    </location>
</feature>
<feature type="compositionally biased region" description="Polar residues" evidence="3">
    <location>
        <begin position="881"/>
        <end position="894"/>
    </location>
</feature>
<feature type="coiled-coil region" evidence="2">
    <location>
        <begin position="22"/>
        <end position="53"/>
    </location>
</feature>
<dbReference type="Pfam" id="PF03398">
    <property type="entry name" value="Ist1"/>
    <property type="match status" value="1"/>
</dbReference>
<feature type="compositionally biased region" description="Basic and acidic residues" evidence="3">
    <location>
        <begin position="532"/>
        <end position="551"/>
    </location>
</feature>
<feature type="region of interest" description="Disordered" evidence="3">
    <location>
        <begin position="430"/>
        <end position="459"/>
    </location>
</feature>
<feature type="compositionally biased region" description="Basic and acidic residues" evidence="3">
    <location>
        <begin position="180"/>
        <end position="193"/>
    </location>
</feature>
<feature type="region of interest" description="Disordered" evidence="3">
    <location>
        <begin position="505"/>
        <end position="559"/>
    </location>
</feature>
<keyword evidence="5" id="KW-1185">Reference proteome</keyword>
<dbReference type="InterPro" id="IPR005061">
    <property type="entry name" value="Ist1"/>
</dbReference>
<dbReference type="PANTHER" id="PTHR12161:SF13">
    <property type="entry name" value="REGULATOR OF VPS4 ACTIVITY IN THE MVB PATHWAY PROTEIN"/>
    <property type="match status" value="1"/>
</dbReference>
<feature type="compositionally biased region" description="Polar residues" evidence="3">
    <location>
        <begin position="1052"/>
        <end position="1063"/>
    </location>
</feature>
<feature type="compositionally biased region" description="Low complexity" evidence="3">
    <location>
        <begin position="956"/>
        <end position="968"/>
    </location>
</feature>
<dbReference type="GO" id="GO:0015031">
    <property type="term" value="P:protein transport"/>
    <property type="evidence" value="ECO:0007669"/>
    <property type="project" value="InterPro"/>
</dbReference>
<gene>
    <name evidence="4" type="ORF">RHGRI_013081</name>
</gene>
<evidence type="ECO:0000313" key="5">
    <source>
        <dbReference type="Proteomes" id="UP000823749"/>
    </source>
</evidence>
<sequence length="1117" mass="122618">MLQRSFKPAKCKTSLKLATSRLKLLKNKKEVQLKQMKRELAQLLESGQEQTARIRVEHVVREEKMMAAFDLLEIYCELIAARLPIIESQKNCPIDLKEAVTSVVFATPRCADIPEFQDVRKHFTAKYGKEFISAATELRPQCGVSRMLVEKLSASAPDGPTKIKILTAIAEEHNIKWDPKSFGETELKPHDDLLNGPNTFEKASRMQTEPSIVQPPPSYVQASPTPEQKHNAPVNFEHNAMPSTRSGSFASNDASGAQAAMPTRHHPGVRPSGTRSERHSYSGDENSFPSDRKHWNMEFKDATAAAQAAAEAAERASMAARAAAELSSRGQYSTESHKSNVPSSREEGPSKNDHDNPEEDIDKLMKDFLKGARYTRKSSFEEESVNAEGSAGVSGNNVIKESSGSDVKFVSSGHGGMQTDSFNYFAEESIRKQNSSVSSHSHTKGDLYSQNSSEEAVKAETSTGFSGMNMNRQSIGSGAEFLSSGQGGMESDSYNYFAEGSIREKTSSVSSNSHSSSRGDDYDVSPFTQPKYEIDGGKDPFDHENEHRDTEQTSSYSNTAVVFDEPVSDDDHDNIFDTPNYAVPAFDLYTASPVRESPRHLPLNSDTWSPRHNMSGAFETFPSVSRVSEKAHSPPKFDESSIKSAKPDEFSPLTFDESEGPSSESEDEVDNSRLDQKTEPSSLSQKENIFLRTPDHSQRESHGLTGSFSSENGDSLSNIKEDDELLRQSSLESENKLKFGTLTGGLRQKGYMRPPYNKSPSGDASSFTKAAEDSVTSIENSPAYPSVKSTKVATKSSSSTPIADSDSDSDESEEELPQRNLSSKREPYNPKSSEEVDSKLRLRAPVTFFDSEDNDSEDDIPKQTVNSAGRVGSGFSRRTKATPSAVRSSHSEVTVGSEVSEPNSEANARKIPSRSSYYSEPPPNLRSQTGNSFNWESPPEPRVEKQSTSRPKTETESSNSRSSYLSETPANPSSQTEYSGNLASRPAEPRAARQSISKPMPESNISTRKENLKSSAFEPPSNRQGYVQSSASQATSKPRPESSFSTRKENPKSSALEQRSSPLRTVKSDGTESPRSSTLSGEPPSREGSLKKASHVHPKLPDYDTIAAQFQSLRSNR</sequence>
<feature type="region of interest" description="Disordered" evidence="3">
    <location>
        <begin position="624"/>
        <end position="1103"/>
    </location>
</feature>
<feature type="compositionally biased region" description="Acidic residues" evidence="3">
    <location>
        <begin position="805"/>
        <end position="815"/>
    </location>
</feature>
<dbReference type="EMBL" id="JACTNZ010000005">
    <property type="protein sequence ID" value="KAG5547284.1"/>
    <property type="molecule type" value="Genomic_DNA"/>
</dbReference>
<feature type="compositionally biased region" description="Polar residues" evidence="3">
    <location>
        <begin position="925"/>
        <end position="935"/>
    </location>
</feature>
<feature type="compositionally biased region" description="Polar residues" evidence="3">
    <location>
        <begin position="704"/>
        <end position="718"/>
    </location>
</feature>
<feature type="compositionally biased region" description="Basic and acidic residues" evidence="3">
    <location>
        <begin position="693"/>
        <end position="702"/>
    </location>
</feature>
<feature type="compositionally biased region" description="Polar residues" evidence="3">
    <location>
        <begin position="330"/>
        <end position="343"/>
    </location>
</feature>
<evidence type="ECO:0000256" key="1">
    <source>
        <dbReference type="ARBA" id="ARBA00005536"/>
    </source>
</evidence>
<dbReference type="InterPro" id="IPR042277">
    <property type="entry name" value="IST1-like"/>
</dbReference>
<feature type="compositionally biased region" description="Low complexity" evidence="3">
    <location>
        <begin position="786"/>
        <end position="804"/>
    </location>
</feature>
<protein>
    <recommendedName>
        <fullName evidence="6">Regulator of Vps4 activity in the MVB pathway protein</fullName>
    </recommendedName>
</protein>
<feature type="region of interest" description="Disordered" evidence="3">
    <location>
        <begin position="180"/>
        <end position="292"/>
    </location>
</feature>
<dbReference type="Gene3D" id="1.20.1260.60">
    <property type="entry name" value="Vacuolar protein sorting-associated protein Ist1"/>
    <property type="match status" value="1"/>
</dbReference>
<organism evidence="4 5">
    <name type="scientific">Rhododendron griersonianum</name>
    <dbReference type="NCBI Taxonomy" id="479676"/>
    <lineage>
        <taxon>Eukaryota</taxon>
        <taxon>Viridiplantae</taxon>
        <taxon>Streptophyta</taxon>
        <taxon>Embryophyta</taxon>
        <taxon>Tracheophyta</taxon>
        <taxon>Spermatophyta</taxon>
        <taxon>Magnoliopsida</taxon>
        <taxon>eudicotyledons</taxon>
        <taxon>Gunneridae</taxon>
        <taxon>Pentapetalae</taxon>
        <taxon>asterids</taxon>
        <taxon>Ericales</taxon>
        <taxon>Ericaceae</taxon>
        <taxon>Ericoideae</taxon>
        <taxon>Rhodoreae</taxon>
        <taxon>Rhododendron</taxon>
    </lineage>
</organism>
<dbReference type="EMBL" id="JACTNZ010000005">
    <property type="protein sequence ID" value="KAG5547285.1"/>
    <property type="molecule type" value="Genomic_DNA"/>
</dbReference>
<accession>A0AAV6K4G5</accession>
<feature type="compositionally biased region" description="Polar residues" evidence="3">
    <location>
        <begin position="241"/>
        <end position="255"/>
    </location>
</feature>
<feature type="region of interest" description="Disordered" evidence="3">
    <location>
        <begin position="378"/>
        <end position="399"/>
    </location>
</feature>
<feature type="compositionally biased region" description="Basic and acidic residues" evidence="3">
    <location>
        <begin position="627"/>
        <end position="649"/>
    </location>
</feature>
<proteinExistence type="inferred from homology"/>
<dbReference type="PANTHER" id="PTHR12161">
    <property type="entry name" value="IST1 FAMILY MEMBER"/>
    <property type="match status" value="1"/>
</dbReference>
<comment type="similarity">
    <text evidence="1">Belongs to the IST1 family.</text>
</comment>
<evidence type="ECO:0008006" key="6">
    <source>
        <dbReference type="Google" id="ProtNLM"/>
    </source>
</evidence>
<feature type="compositionally biased region" description="Polar residues" evidence="3">
    <location>
        <begin position="969"/>
        <end position="982"/>
    </location>
</feature>
<reference evidence="4" key="1">
    <citation type="submission" date="2020-08" db="EMBL/GenBank/DDBJ databases">
        <title>Plant Genome Project.</title>
        <authorList>
            <person name="Zhang R.-G."/>
        </authorList>
    </citation>
    <scope>NUCLEOTIDE SEQUENCE</scope>
    <source>
        <strain evidence="4">WSP0</strain>
        <tissue evidence="4">Leaf</tissue>
    </source>
</reference>
<keyword evidence="2" id="KW-0175">Coiled coil</keyword>
<evidence type="ECO:0000256" key="2">
    <source>
        <dbReference type="SAM" id="Coils"/>
    </source>
</evidence>
<evidence type="ECO:0000256" key="3">
    <source>
        <dbReference type="SAM" id="MobiDB-lite"/>
    </source>
</evidence>
<dbReference type="Proteomes" id="UP000823749">
    <property type="component" value="Chromosome 5"/>
</dbReference>